<evidence type="ECO:0000313" key="1">
    <source>
        <dbReference type="EMBL" id="KAL3678295.1"/>
    </source>
</evidence>
<sequence>MPDHQSIADEIPRVVMGDVPITEFQDLVINHSGSIGSLFRTPYIEWHRHPGSDLGDIIAVEMASLYHEYVKELVVTYIAEVERQAHVPEHRRLKPIGQVICGSLSRMGASNGGFTPFLSEDELSALANDAASLPRQTLVMEVGVGISSWAKIRFTPEQVPDLYLKVYLFTRDDDFEQPIQVLDVGDCDEHGQVRDRHQDQGEVNLMIPIGALYYGAAMHIPGNWLEVHFGTLAEDLREAVSESSGAVVLGISEEEFTIMA</sequence>
<proteinExistence type="predicted"/>
<name>A0ABD3GJW2_9MARC</name>
<protein>
    <submittedName>
        <fullName evidence="1">Uncharacterized protein</fullName>
    </submittedName>
</protein>
<keyword evidence="2" id="KW-1185">Reference proteome</keyword>
<comment type="caution">
    <text evidence="1">The sequence shown here is derived from an EMBL/GenBank/DDBJ whole genome shotgun (WGS) entry which is preliminary data.</text>
</comment>
<dbReference type="Proteomes" id="UP001633002">
    <property type="component" value="Unassembled WGS sequence"/>
</dbReference>
<dbReference type="EMBL" id="JBJQOH010000007">
    <property type="protein sequence ID" value="KAL3678295.1"/>
    <property type="molecule type" value="Genomic_DNA"/>
</dbReference>
<accession>A0ABD3GJW2</accession>
<organism evidence="1 2">
    <name type="scientific">Riccia sorocarpa</name>
    <dbReference type="NCBI Taxonomy" id="122646"/>
    <lineage>
        <taxon>Eukaryota</taxon>
        <taxon>Viridiplantae</taxon>
        <taxon>Streptophyta</taxon>
        <taxon>Embryophyta</taxon>
        <taxon>Marchantiophyta</taxon>
        <taxon>Marchantiopsida</taxon>
        <taxon>Marchantiidae</taxon>
        <taxon>Marchantiales</taxon>
        <taxon>Ricciaceae</taxon>
        <taxon>Riccia</taxon>
    </lineage>
</organism>
<gene>
    <name evidence="1" type="ORF">R1sor_021251</name>
</gene>
<dbReference type="AlphaFoldDB" id="A0ABD3GJW2"/>
<reference evidence="1 2" key="1">
    <citation type="submission" date="2024-09" db="EMBL/GenBank/DDBJ databases">
        <title>Chromosome-scale assembly of Riccia sorocarpa.</title>
        <authorList>
            <person name="Paukszto L."/>
        </authorList>
    </citation>
    <scope>NUCLEOTIDE SEQUENCE [LARGE SCALE GENOMIC DNA]</scope>
    <source>
        <strain evidence="1">LP-2024</strain>
        <tissue evidence="1">Aerial parts of the thallus</tissue>
    </source>
</reference>
<evidence type="ECO:0000313" key="2">
    <source>
        <dbReference type="Proteomes" id="UP001633002"/>
    </source>
</evidence>